<keyword evidence="5" id="KW-1185">Reference proteome</keyword>
<sequence>MVRCGQRSFLFCFLIWLLTSCQPLPGQPAPPARADLPTPVEATFTSAPTLTPQPTIPQPTPQPTPIPTTVYAGPAGCLTAAEQTGRSTAEMLAYADQLLGWKQPLARRLLPRARNALTGAYVLTGEDVLALSTADIQNRYLIQDALNALHVAGFVAWLRKDEKLGEHILAVPLRPGVLDSPWSEYVRAYFASSDTFPEDNALVMGTLRLTPCEWMVQAGLAPRLPAGTLEEADWSQPDFATAALAYLAPAPAEADAVAHRIGWLDGRTESPALMCGPLAWAILNDARAFPPGYGGWVGTPKSFWLPKPSENGRPWSLFPPDTYTLRHFDQPLGTFDLHTFPLEVGDLLYTYSGSNGFDHVLIVSERDARGNRFAVTNLVQVEPVKQVTIQRVLLYNDQDPTAGILRNAWARDLVNGRTGDKAFEVFRWNWREKDLRQQAAQYRVKPGDTLPLVAARWHTPPEAIVSANRLDPSLPLKIGQELTIPPNP</sequence>
<dbReference type="PROSITE" id="PS51782">
    <property type="entry name" value="LYSM"/>
    <property type="match status" value="1"/>
</dbReference>
<dbReference type="STRING" id="229919.GCA_001050195_03119"/>
<organism evidence="4 6">
    <name type="scientific">Anaerolinea thermolimosa</name>
    <dbReference type="NCBI Taxonomy" id="229919"/>
    <lineage>
        <taxon>Bacteria</taxon>
        <taxon>Bacillati</taxon>
        <taxon>Chloroflexota</taxon>
        <taxon>Anaerolineae</taxon>
        <taxon>Anaerolineales</taxon>
        <taxon>Anaerolineaceae</taxon>
        <taxon>Anaerolinea</taxon>
    </lineage>
</organism>
<dbReference type="SMART" id="SM00257">
    <property type="entry name" value="LysM"/>
    <property type="match status" value="1"/>
</dbReference>
<reference evidence="5" key="2">
    <citation type="submission" date="2015-07" db="EMBL/GenBank/DDBJ databases">
        <title>Draft Genome Sequences of Anaerolinea thermolimosa IMO-1, Bellilinea caldifistulae GOMI-1, Leptolinea tardivitalis YMTK-2, Levilinea saccharolytica KIBI-1,Longilinea arvoryzae KOME-1, Previously Described as Members of the Anaerolineaceae (Chloroflexi).</title>
        <authorList>
            <person name="Sekiguchi Y."/>
            <person name="Ohashi A."/>
            <person name="Matsuura N."/>
            <person name="Tourlousse M.D."/>
        </authorList>
    </citation>
    <scope>NUCLEOTIDE SEQUENCE [LARGE SCALE GENOMIC DNA]</scope>
    <source>
        <strain evidence="5">IMO-1</strain>
    </source>
</reference>
<dbReference type="OrthoDB" id="9769314at2"/>
<feature type="signal peptide" evidence="1">
    <location>
        <begin position="1"/>
        <end position="28"/>
    </location>
</feature>
<accession>A0A3D1JFF3</accession>
<evidence type="ECO:0000259" key="2">
    <source>
        <dbReference type="PROSITE" id="PS51782"/>
    </source>
</evidence>
<evidence type="ECO:0000313" key="3">
    <source>
        <dbReference type="EMBL" id="GAP08278.1"/>
    </source>
</evidence>
<dbReference type="Proteomes" id="UP000253922">
    <property type="component" value="Unassembled WGS sequence"/>
</dbReference>
<protein>
    <submittedName>
        <fullName evidence="4">LysM peptidoglycan-binding domain-containing protein</fullName>
    </submittedName>
    <submittedName>
        <fullName evidence="3">Protein containing LysM domain</fullName>
    </submittedName>
</protein>
<dbReference type="EMBL" id="DPBP01000024">
    <property type="protein sequence ID" value="HCE17309.1"/>
    <property type="molecule type" value="Genomic_DNA"/>
</dbReference>
<evidence type="ECO:0000313" key="4">
    <source>
        <dbReference type="EMBL" id="HCE17309.1"/>
    </source>
</evidence>
<feature type="chain" id="PRO_5042708675" evidence="1">
    <location>
        <begin position="29"/>
        <end position="488"/>
    </location>
</feature>
<dbReference type="CDD" id="cd00118">
    <property type="entry name" value="LysM"/>
    <property type="match status" value="1"/>
</dbReference>
<keyword evidence="1" id="KW-0732">Signal</keyword>
<evidence type="ECO:0000256" key="1">
    <source>
        <dbReference type="SAM" id="SignalP"/>
    </source>
</evidence>
<evidence type="ECO:0000313" key="5">
    <source>
        <dbReference type="Proteomes" id="UP000253922"/>
    </source>
</evidence>
<dbReference type="PROSITE" id="PS51257">
    <property type="entry name" value="PROKAR_LIPOPROTEIN"/>
    <property type="match status" value="1"/>
</dbReference>
<dbReference type="Pfam" id="PF01476">
    <property type="entry name" value="LysM"/>
    <property type="match status" value="1"/>
</dbReference>
<reference evidence="4 6" key="3">
    <citation type="journal article" date="2018" name="Nat. Biotechnol.">
        <title>A standardized bacterial taxonomy based on genome phylogeny substantially revises the tree of life.</title>
        <authorList>
            <person name="Parks D.H."/>
            <person name="Chuvochina M."/>
            <person name="Waite D.W."/>
            <person name="Rinke C."/>
            <person name="Skarshewski A."/>
            <person name="Chaumeil P.A."/>
            <person name="Hugenholtz P."/>
        </authorList>
    </citation>
    <scope>NUCLEOTIDE SEQUENCE [LARGE SCALE GENOMIC DNA]</scope>
    <source>
        <strain evidence="4">UBA8781</strain>
    </source>
</reference>
<gene>
    <name evidence="3" type="ORF">ATHL_03180</name>
    <name evidence="4" type="ORF">DEQ80_05580</name>
</gene>
<dbReference type="EMBL" id="DF967966">
    <property type="protein sequence ID" value="GAP08278.1"/>
    <property type="molecule type" value="Genomic_DNA"/>
</dbReference>
<dbReference type="AlphaFoldDB" id="A0A3D1JFF3"/>
<dbReference type="InterPro" id="IPR018392">
    <property type="entry name" value="LysM"/>
</dbReference>
<dbReference type="Proteomes" id="UP000264141">
    <property type="component" value="Unassembled WGS sequence"/>
</dbReference>
<evidence type="ECO:0000313" key="6">
    <source>
        <dbReference type="Proteomes" id="UP000264141"/>
    </source>
</evidence>
<proteinExistence type="predicted"/>
<dbReference type="SUPFAM" id="SSF54106">
    <property type="entry name" value="LysM domain"/>
    <property type="match status" value="1"/>
</dbReference>
<reference evidence="3" key="1">
    <citation type="journal article" date="2015" name="Genome Announc.">
        <title>Draft Genome Sequences of Anaerolinea thermolimosa IMO-1, Bellilinea caldifistulae GOMI-1, Leptolinea tardivitalis YMTK-2, Levilinea saccharolytica KIBI-1, Longilinea arvoryzae KOME-1, Previously Described as Members of the Class Anaerolineae (Chloroflexi).</title>
        <authorList>
            <person name="Matsuura N."/>
            <person name="Tourlousse M.D."/>
            <person name="Ohashi A."/>
            <person name="Hugenholtz P."/>
            <person name="Sekiguchi Y."/>
        </authorList>
    </citation>
    <scope>NUCLEOTIDE SEQUENCE</scope>
    <source>
        <strain evidence="3">IMO-1</strain>
    </source>
</reference>
<name>A0A3D1JFF3_9CHLR</name>
<dbReference type="InterPro" id="IPR036779">
    <property type="entry name" value="LysM_dom_sf"/>
</dbReference>
<dbReference type="Gene3D" id="3.10.350.10">
    <property type="entry name" value="LysM domain"/>
    <property type="match status" value="1"/>
</dbReference>
<feature type="domain" description="LysM" evidence="2">
    <location>
        <begin position="440"/>
        <end position="484"/>
    </location>
</feature>